<accession>A0ACC2DBG2</accession>
<sequence length="339" mass="36116">MGREGLLFGLVEHGVVQAPLGPDISGPRLVAAVANAGALGFLRAPDQDNPDIVRHLVKETRELTTKPFGVAVVLEFPHEENVRAALDEQVAVLHVAWGEYPRELVEDAHKAGVKVIHQVGSVLEAKKAAAAGVDGIVVQGIEAGGHVMGQTSLMSLLPSVIDAIQGSNIPVIACGGIADARGYVAALALGARGICLGTRFLATFESYAHPLYKSKIVEASESDTEYTNLFGRARWPAPQRVLKSPFFMEWRDKLPANETEKTPGQPVIGKTTSFGQEEDVPRFSGKVPNMTTVGQVENMAMYAGCGVGQIKQIISAQDVVQGLVEGARKIIQEQLQGSL</sequence>
<organism evidence="1 2">
    <name type="scientific">Diphasiastrum complanatum</name>
    <name type="common">Issler's clubmoss</name>
    <name type="synonym">Lycopodium complanatum</name>
    <dbReference type="NCBI Taxonomy" id="34168"/>
    <lineage>
        <taxon>Eukaryota</taxon>
        <taxon>Viridiplantae</taxon>
        <taxon>Streptophyta</taxon>
        <taxon>Embryophyta</taxon>
        <taxon>Tracheophyta</taxon>
        <taxon>Lycopodiopsida</taxon>
        <taxon>Lycopodiales</taxon>
        <taxon>Lycopodiaceae</taxon>
        <taxon>Lycopodioideae</taxon>
        <taxon>Diphasiastrum</taxon>
    </lineage>
</organism>
<proteinExistence type="predicted"/>
<dbReference type="Proteomes" id="UP001162992">
    <property type="component" value="Chromosome 6"/>
</dbReference>
<evidence type="ECO:0000313" key="2">
    <source>
        <dbReference type="Proteomes" id="UP001162992"/>
    </source>
</evidence>
<dbReference type="EMBL" id="CM055097">
    <property type="protein sequence ID" value="KAJ7551530.1"/>
    <property type="molecule type" value="Genomic_DNA"/>
</dbReference>
<keyword evidence="2" id="KW-1185">Reference proteome</keyword>
<reference evidence="2" key="1">
    <citation type="journal article" date="2024" name="Proc. Natl. Acad. Sci. U.S.A.">
        <title>Extraordinary preservation of gene collinearity over three hundred million years revealed in homosporous lycophytes.</title>
        <authorList>
            <person name="Li C."/>
            <person name="Wickell D."/>
            <person name="Kuo L.Y."/>
            <person name="Chen X."/>
            <person name="Nie B."/>
            <person name="Liao X."/>
            <person name="Peng D."/>
            <person name="Ji J."/>
            <person name="Jenkins J."/>
            <person name="Williams M."/>
            <person name="Shu S."/>
            <person name="Plott C."/>
            <person name="Barry K."/>
            <person name="Rajasekar S."/>
            <person name="Grimwood J."/>
            <person name="Han X."/>
            <person name="Sun S."/>
            <person name="Hou Z."/>
            <person name="He W."/>
            <person name="Dai G."/>
            <person name="Sun C."/>
            <person name="Schmutz J."/>
            <person name="Leebens-Mack J.H."/>
            <person name="Li F.W."/>
            <person name="Wang L."/>
        </authorList>
    </citation>
    <scope>NUCLEOTIDE SEQUENCE [LARGE SCALE GENOMIC DNA]</scope>
    <source>
        <strain evidence="2">cv. PW_Plant_1</strain>
    </source>
</reference>
<gene>
    <name evidence="1" type="ORF">O6H91_06G018800</name>
</gene>
<protein>
    <submittedName>
        <fullName evidence="1">Uncharacterized protein</fullName>
    </submittedName>
</protein>
<evidence type="ECO:0000313" key="1">
    <source>
        <dbReference type="EMBL" id="KAJ7551530.1"/>
    </source>
</evidence>
<comment type="caution">
    <text evidence="1">The sequence shown here is derived from an EMBL/GenBank/DDBJ whole genome shotgun (WGS) entry which is preliminary data.</text>
</comment>
<name>A0ACC2DBG2_DIPCM</name>